<dbReference type="EMBL" id="KV010015">
    <property type="protein sequence ID" value="KZV28736.1"/>
    <property type="molecule type" value="Genomic_DNA"/>
</dbReference>
<name>A0A2Z7B9Z1_9LAMI</name>
<dbReference type="Proteomes" id="UP000250235">
    <property type="component" value="Unassembled WGS sequence"/>
</dbReference>
<sequence>MRIQLWRRRYSFGDANLALATQIQILRRRFRFGDANSLLARSRGVKECTYWVHYGLAVRPMSEGSPYDQPYEAAQRQQFAYENFPGGHPS</sequence>
<evidence type="ECO:0000313" key="1">
    <source>
        <dbReference type="EMBL" id="KZV28736.1"/>
    </source>
</evidence>
<keyword evidence="2" id="KW-1185">Reference proteome</keyword>
<organism evidence="1 2">
    <name type="scientific">Dorcoceras hygrometricum</name>
    <dbReference type="NCBI Taxonomy" id="472368"/>
    <lineage>
        <taxon>Eukaryota</taxon>
        <taxon>Viridiplantae</taxon>
        <taxon>Streptophyta</taxon>
        <taxon>Embryophyta</taxon>
        <taxon>Tracheophyta</taxon>
        <taxon>Spermatophyta</taxon>
        <taxon>Magnoliopsida</taxon>
        <taxon>eudicotyledons</taxon>
        <taxon>Gunneridae</taxon>
        <taxon>Pentapetalae</taxon>
        <taxon>asterids</taxon>
        <taxon>lamiids</taxon>
        <taxon>Lamiales</taxon>
        <taxon>Gesneriaceae</taxon>
        <taxon>Didymocarpoideae</taxon>
        <taxon>Trichosporeae</taxon>
        <taxon>Loxocarpinae</taxon>
        <taxon>Dorcoceras</taxon>
    </lineage>
</organism>
<gene>
    <name evidence="1" type="ORF">F511_16532</name>
</gene>
<reference evidence="1 2" key="1">
    <citation type="journal article" date="2015" name="Proc. Natl. Acad. Sci. U.S.A.">
        <title>The resurrection genome of Boea hygrometrica: A blueprint for survival of dehydration.</title>
        <authorList>
            <person name="Xiao L."/>
            <person name="Yang G."/>
            <person name="Zhang L."/>
            <person name="Yang X."/>
            <person name="Zhao S."/>
            <person name="Ji Z."/>
            <person name="Zhou Q."/>
            <person name="Hu M."/>
            <person name="Wang Y."/>
            <person name="Chen M."/>
            <person name="Xu Y."/>
            <person name="Jin H."/>
            <person name="Xiao X."/>
            <person name="Hu G."/>
            <person name="Bao F."/>
            <person name="Hu Y."/>
            <person name="Wan P."/>
            <person name="Li L."/>
            <person name="Deng X."/>
            <person name="Kuang T."/>
            <person name="Xiang C."/>
            <person name="Zhu J.K."/>
            <person name="Oliver M.J."/>
            <person name="He Y."/>
        </authorList>
    </citation>
    <scope>NUCLEOTIDE SEQUENCE [LARGE SCALE GENOMIC DNA]</scope>
    <source>
        <strain evidence="2">cv. XS01</strain>
    </source>
</reference>
<proteinExistence type="predicted"/>
<accession>A0A2Z7B9Z1</accession>
<evidence type="ECO:0000313" key="2">
    <source>
        <dbReference type="Proteomes" id="UP000250235"/>
    </source>
</evidence>
<protein>
    <submittedName>
        <fullName evidence="1">Uncharacterized protein</fullName>
    </submittedName>
</protein>
<dbReference type="AlphaFoldDB" id="A0A2Z7B9Z1"/>